<accession>A0A4U3AP76</accession>
<evidence type="ECO:0000313" key="1">
    <source>
        <dbReference type="EMBL" id="TKI89370.1"/>
    </source>
</evidence>
<comment type="caution">
    <text evidence="1">The sequence shown here is derived from an EMBL/GenBank/DDBJ whole genome shotgun (WGS) entry which is preliminary data.</text>
</comment>
<protein>
    <submittedName>
        <fullName evidence="1">Uncharacterized protein</fullName>
    </submittedName>
</protein>
<name>A0A4U3AP76_9BACI</name>
<reference evidence="1 2" key="1">
    <citation type="journal article" date="2019" name="Environ. Microbiol.">
        <title>An active ?-lactamase is a part of an orchestrated cell wall stress resistance network of Bacillus subtilis and related rhizosphere species.</title>
        <authorList>
            <person name="Bucher T."/>
            <person name="Keren-Paz A."/>
            <person name="Hausser J."/>
            <person name="Olender T."/>
            <person name="Cytryn E."/>
            <person name="Kolodkin-Gal I."/>
        </authorList>
    </citation>
    <scope>NUCLEOTIDE SEQUENCE [LARGE SCALE GENOMIC DNA]</scope>
    <source>
        <strain evidence="1 2">I5</strain>
    </source>
</reference>
<dbReference type="EMBL" id="SZON01001900">
    <property type="protein sequence ID" value="TKI89370.1"/>
    <property type="molecule type" value="Genomic_DNA"/>
</dbReference>
<gene>
    <name evidence="1" type="ORF">FC699_26190</name>
</gene>
<dbReference type="AlphaFoldDB" id="A0A4U3AP76"/>
<proteinExistence type="predicted"/>
<sequence>DIPLEYGVNVIVFEAVRNPLRWLTGRLQVLDTQNNILFDYGSLPDLTFDRKNIGPDGYYIQRPAKTWAVTRVN</sequence>
<feature type="non-terminal residue" evidence="1">
    <location>
        <position position="1"/>
    </location>
</feature>
<organism evidence="1 2">
    <name type="scientific">Bacillus wiedmannii</name>
    <dbReference type="NCBI Taxonomy" id="1890302"/>
    <lineage>
        <taxon>Bacteria</taxon>
        <taxon>Bacillati</taxon>
        <taxon>Bacillota</taxon>
        <taxon>Bacilli</taxon>
        <taxon>Bacillales</taxon>
        <taxon>Bacillaceae</taxon>
        <taxon>Bacillus</taxon>
        <taxon>Bacillus cereus group</taxon>
    </lineage>
</organism>
<dbReference type="Proteomes" id="UP000305222">
    <property type="component" value="Unassembled WGS sequence"/>
</dbReference>
<evidence type="ECO:0000313" key="2">
    <source>
        <dbReference type="Proteomes" id="UP000305222"/>
    </source>
</evidence>